<keyword evidence="3" id="KW-1185">Reference proteome</keyword>
<evidence type="ECO:0000313" key="2">
    <source>
        <dbReference type="EMBL" id="SMX27593.1"/>
    </source>
</evidence>
<dbReference type="EMBL" id="FXXP01000001">
    <property type="protein sequence ID" value="SMX27593.1"/>
    <property type="molecule type" value="Genomic_DNA"/>
</dbReference>
<name>A0A238JB37_9RHOB</name>
<feature type="signal peptide" evidence="1">
    <location>
        <begin position="1"/>
        <end position="20"/>
    </location>
</feature>
<dbReference type="RefSeq" id="WP_099243873.1">
    <property type="nucleotide sequence ID" value="NZ_FXXP01000001.1"/>
</dbReference>
<feature type="chain" id="PRO_5012082404" evidence="1">
    <location>
        <begin position="21"/>
        <end position="120"/>
    </location>
</feature>
<dbReference type="Proteomes" id="UP000225972">
    <property type="component" value="Unassembled WGS sequence"/>
</dbReference>
<evidence type="ECO:0000313" key="3">
    <source>
        <dbReference type="Proteomes" id="UP000225972"/>
    </source>
</evidence>
<sequence>MIRLTFALFLTLCTALPALAQERVLKWHNLDPVTTETLLNKLESTGFELQGMRPLTLIINSQACSAGCTVRNAGCACPKQGDACAEGTTPSPGGALCTGPLNGAAVMLEDGRISTPVNLP</sequence>
<gene>
    <name evidence="2" type="ORF">TRP8649_01699</name>
</gene>
<accession>A0A238JB37</accession>
<proteinExistence type="predicted"/>
<reference evidence="3" key="1">
    <citation type="submission" date="2017-05" db="EMBL/GenBank/DDBJ databases">
        <authorList>
            <person name="Rodrigo-Torres L."/>
            <person name="Arahal R. D."/>
            <person name="Lucena T."/>
        </authorList>
    </citation>
    <scope>NUCLEOTIDE SEQUENCE [LARGE SCALE GENOMIC DNA]</scope>
    <source>
        <strain evidence="3">CECT 8649</strain>
    </source>
</reference>
<protein>
    <submittedName>
        <fullName evidence="2">Uncharacterized protein</fullName>
    </submittedName>
</protein>
<keyword evidence="1" id="KW-0732">Signal</keyword>
<evidence type="ECO:0000256" key="1">
    <source>
        <dbReference type="SAM" id="SignalP"/>
    </source>
</evidence>
<organism evidence="2 3">
    <name type="scientific">Pelagimonas phthalicica</name>
    <dbReference type="NCBI Taxonomy" id="1037362"/>
    <lineage>
        <taxon>Bacteria</taxon>
        <taxon>Pseudomonadati</taxon>
        <taxon>Pseudomonadota</taxon>
        <taxon>Alphaproteobacteria</taxon>
        <taxon>Rhodobacterales</taxon>
        <taxon>Roseobacteraceae</taxon>
        <taxon>Pelagimonas</taxon>
    </lineage>
</organism>
<dbReference type="OrthoDB" id="9961327at2"/>
<dbReference type="AlphaFoldDB" id="A0A238JB37"/>